<dbReference type="CDD" id="cd00167">
    <property type="entry name" value="SANT"/>
    <property type="match status" value="1"/>
</dbReference>
<dbReference type="GO" id="GO:0042393">
    <property type="term" value="F:histone binding"/>
    <property type="evidence" value="ECO:0007669"/>
    <property type="project" value="TreeGrafter"/>
</dbReference>
<dbReference type="InterPro" id="IPR009057">
    <property type="entry name" value="Homeodomain-like_sf"/>
</dbReference>
<dbReference type="InterPro" id="IPR001005">
    <property type="entry name" value="SANT/Myb"/>
</dbReference>
<dbReference type="AlphaFoldDB" id="A0A1X2G2J5"/>
<dbReference type="STRING" id="101127.A0A1X2G2J5"/>
<proteinExistence type="predicted"/>
<dbReference type="InterPro" id="IPR015943">
    <property type="entry name" value="WD40/YVTN_repeat-like_dom_sf"/>
</dbReference>
<organism evidence="4 5">
    <name type="scientific">Hesseltinella vesiculosa</name>
    <dbReference type="NCBI Taxonomy" id="101127"/>
    <lineage>
        <taxon>Eukaryota</taxon>
        <taxon>Fungi</taxon>
        <taxon>Fungi incertae sedis</taxon>
        <taxon>Mucoromycota</taxon>
        <taxon>Mucoromycotina</taxon>
        <taxon>Mucoromycetes</taxon>
        <taxon>Mucorales</taxon>
        <taxon>Cunninghamellaceae</taxon>
        <taxon>Hesseltinella</taxon>
    </lineage>
</organism>
<evidence type="ECO:0000313" key="5">
    <source>
        <dbReference type="Proteomes" id="UP000242146"/>
    </source>
</evidence>
<accession>A0A1X2G2J5</accession>
<dbReference type="Proteomes" id="UP000242146">
    <property type="component" value="Unassembled WGS sequence"/>
</dbReference>
<protein>
    <submittedName>
        <fullName evidence="4">WD40 repeat-like protein</fullName>
    </submittedName>
</protein>
<dbReference type="InterPro" id="IPR001680">
    <property type="entry name" value="WD40_rpt"/>
</dbReference>
<evidence type="ECO:0000256" key="2">
    <source>
        <dbReference type="ARBA" id="ARBA00022737"/>
    </source>
</evidence>
<dbReference type="InterPro" id="IPR019775">
    <property type="entry name" value="WD40_repeat_CS"/>
</dbReference>
<gene>
    <name evidence="4" type="ORF">DM01DRAFT_1340912</name>
</gene>
<keyword evidence="5" id="KW-1185">Reference proteome</keyword>
<keyword evidence="2" id="KW-0677">Repeat</keyword>
<dbReference type="EMBL" id="MCGT01000060">
    <property type="protein sequence ID" value="ORX42925.1"/>
    <property type="molecule type" value="Genomic_DNA"/>
</dbReference>
<evidence type="ECO:0000256" key="1">
    <source>
        <dbReference type="ARBA" id="ARBA00022574"/>
    </source>
</evidence>
<dbReference type="InterPro" id="IPR036322">
    <property type="entry name" value="WD40_repeat_dom_sf"/>
</dbReference>
<dbReference type="Pfam" id="PF00400">
    <property type="entry name" value="WD40"/>
    <property type="match status" value="4"/>
</dbReference>
<dbReference type="SUPFAM" id="SSF50978">
    <property type="entry name" value="WD40 repeat-like"/>
    <property type="match status" value="1"/>
</dbReference>
<keyword evidence="1 3" id="KW-0853">WD repeat</keyword>
<reference evidence="4 5" key="1">
    <citation type="submission" date="2016-07" db="EMBL/GenBank/DDBJ databases">
        <title>Pervasive Adenine N6-methylation of Active Genes in Fungi.</title>
        <authorList>
            <consortium name="DOE Joint Genome Institute"/>
            <person name="Mondo S.J."/>
            <person name="Dannebaum R.O."/>
            <person name="Kuo R.C."/>
            <person name="Labutti K."/>
            <person name="Haridas S."/>
            <person name="Kuo A."/>
            <person name="Salamov A."/>
            <person name="Ahrendt S.R."/>
            <person name="Lipzen A."/>
            <person name="Sullivan W."/>
            <person name="Andreopoulos W.B."/>
            <person name="Clum A."/>
            <person name="Lindquist E."/>
            <person name="Daum C."/>
            <person name="Ramamoorthy G.K."/>
            <person name="Gryganskyi A."/>
            <person name="Culley D."/>
            <person name="Magnuson J.K."/>
            <person name="James T.Y."/>
            <person name="O'Malley M.A."/>
            <person name="Stajich J.E."/>
            <person name="Spatafora J.W."/>
            <person name="Visel A."/>
            <person name="Grigoriev I.V."/>
        </authorList>
    </citation>
    <scope>NUCLEOTIDE SEQUENCE [LARGE SCALE GENOMIC DNA]</scope>
    <source>
        <strain evidence="4 5">NRRL 3301</strain>
    </source>
</reference>
<dbReference type="OrthoDB" id="10248252at2759"/>
<evidence type="ECO:0000313" key="4">
    <source>
        <dbReference type="EMBL" id="ORX42925.1"/>
    </source>
</evidence>
<feature type="repeat" description="WD" evidence="3">
    <location>
        <begin position="461"/>
        <end position="495"/>
    </location>
</feature>
<sequence length="780" mass="87139">MNVIVISSDEDDDNDVEMFDAAPPRLSKPNTAEWESSERDLFEVKPTMDNAGDVATGNGNDMADDKKTLSTYSLDMKHSLIARTTRNNDNSANGQPLDFQSTILSLIHDGNVPDTLFTDDDLPMEYTMSTAQPQEQNPSTPWCLPSEELFDPLEQGNYHKALVRLNVYHVSTYQYINELMLNSYPRCVPMMPTQVISLFDADHHSSTALTHANNHPGLYGKKRKLIKDIIHGAFMVELPYIPALVWQDSNWEDWSQFEDFRVIHIPFTTWEDEHIVDEADQLLSRKKLSYAAILDDINVWGVIALYLPGRSPKDCRLRYFDLTEKFDTRPFMRPAMVCRKPRPKHKTPRKGLYNWTRHRSQESRGSIIRNYQSAIWTNFSHQTIIAEGSGDALCVAISSTRNKTNGFQVVSGSLCQEEISYNFEGNLRVWDSDTKDTHHLRGHYSEFTLTDGTQQVLWHTVEDVKVSNHDRLLYSAGRDGNCRIWDLITKELRAVLSFHTKPVHQISISALHPRLIATCSDDGLAAIWQINRDGLGGRGLTCESLHPGTLSSSADCISFGNGPSSYSLFAGYRASSTSNGWIQMFDVKTGFANYIIDDIGGSIGCLAISHSGKFILSGNDNSESDNGRPRTGDQLLHMHDTRNGQSVLRARTGHVDVNCVTFSECDTYIASGSEANQISIFDIRKAKHPLYEFAHNGIPIDAGFESGMGIAQMHWMKNNTMLITGGSDCSVKVWDVSGGNGLLKTYETPDAVDCVAVDEDHHVIAAGVNGAQGIVCVWQP</sequence>
<dbReference type="PROSITE" id="PS00678">
    <property type="entry name" value="WD_REPEATS_1"/>
    <property type="match status" value="2"/>
</dbReference>
<dbReference type="PROSITE" id="PS50082">
    <property type="entry name" value="WD_REPEATS_2"/>
    <property type="match status" value="2"/>
</dbReference>
<evidence type="ECO:0000256" key="3">
    <source>
        <dbReference type="PROSITE-ProRule" id="PRU00221"/>
    </source>
</evidence>
<dbReference type="SMART" id="SM00320">
    <property type="entry name" value="WD40"/>
    <property type="match status" value="5"/>
</dbReference>
<feature type="repeat" description="WD" evidence="3">
    <location>
        <begin position="710"/>
        <end position="744"/>
    </location>
</feature>
<comment type="caution">
    <text evidence="4">The sequence shown here is derived from an EMBL/GenBank/DDBJ whole genome shotgun (WGS) entry which is preliminary data.</text>
</comment>
<dbReference type="Gene3D" id="1.10.10.60">
    <property type="entry name" value="Homeodomain-like"/>
    <property type="match status" value="1"/>
</dbReference>
<name>A0A1X2G2J5_9FUNG</name>
<dbReference type="PANTHER" id="PTHR22847">
    <property type="entry name" value="WD40 REPEAT PROTEIN"/>
    <property type="match status" value="1"/>
</dbReference>
<dbReference type="GO" id="GO:0048188">
    <property type="term" value="C:Set1C/COMPASS complex"/>
    <property type="evidence" value="ECO:0007669"/>
    <property type="project" value="TreeGrafter"/>
</dbReference>
<dbReference type="PANTHER" id="PTHR22847:SF637">
    <property type="entry name" value="WD REPEAT DOMAIN 5B"/>
    <property type="match status" value="1"/>
</dbReference>
<dbReference type="Gene3D" id="2.130.10.10">
    <property type="entry name" value="YVTN repeat-like/Quinoprotein amine dehydrogenase"/>
    <property type="match status" value="1"/>
</dbReference>
<dbReference type="SUPFAM" id="SSF46689">
    <property type="entry name" value="Homeodomain-like"/>
    <property type="match status" value="1"/>
</dbReference>